<evidence type="ECO:0000313" key="3">
    <source>
        <dbReference type="Proteomes" id="UP000326729"/>
    </source>
</evidence>
<dbReference type="RefSeq" id="WP_150716008.1">
    <property type="nucleotide sequence ID" value="NZ_CABVGY010000009.1"/>
</dbReference>
<dbReference type="Proteomes" id="UP000326729">
    <property type="component" value="Unassembled WGS sequence"/>
</dbReference>
<gene>
    <name evidence="2" type="ORF">PS659_02062</name>
</gene>
<evidence type="ECO:0000256" key="1">
    <source>
        <dbReference type="SAM" id="MobiDB-lite"/>
    </source>
</evidence>
<sequence>MKKRIRMVGARPLRQKLLALPLVPPPLKSELDAAKQAYSAFLDEFKQQPLKWGIVPFEEIVSPYKERVDQAEQRVQVFLDSPQSYVTHDLVSHVLGEYKGIPLSEQQSQKGKQPKGSNLLSEDASTWSGSRIAEVARQRGYATSSDKDSIIRELISRSGKSEATVRRAIREGGLTKIYKEMKRR</sequence>
<evidence type="ECO:0000313" key="2">
    <source>
        <dbReference type="EMBL" id="VVM75428.1"/>
    </source>
</evidence>
<reference evidence="2 3" key="1">
    <citation type="submission" date="2019-09" db="EMBL/GenBank/DDBJ databases">
        <authorList>
            <person name="Chandra G."/>
            <person name="Truman W A."/>
        </authorList>
    </citation>
    <scope>NUCLEOTIDE SEQUENCE [LARGE SCALE GENOMIC DNA]</scope>
    <source>
        <strain evidence="2">PS659</strain>
    </source>
</reference>
<organism evidence="2 3">
    <name type="scientific">Pseudomonas fluorescens</name>
    <dbReference type="NCBI Taxonomy" id="294"/>
    <lineage>
        <taxon>Bacteria</taxon>
        <taxon>Pseudomonadati</taxon>
        <taxon>Pseudomonadota</taxon>
        <taxon>Gammaproteobacteria</taxon>
        <taxon>Pseudomonadales</taxon>
        <taxon>Pseudomonadaceae</taxon>
        <taxon>Pseudomonas</taxon>
    </lineage>
</organism>
<dbReference type="EMBL" id="CABVGY010000009">
    <property type="protein sequence ID" value="VVM75428.1"/>
    <property type="molecule type" value="Genomic_DNA"/>
</dbReference>
<dbReference type="AlphaFoldDB" id="A0A5E6SHE4"/>
<accession>A0A5E6SHE4</accession>
<name>A0A5E6SHE4_PSEFL</name>
<protein>
    <submittedName>
        <fullName evidence="2">Uncharacterized protein</fullName>
    </submittedName>
</protein>
<proteinExistence type="predicted"/>
<feature type="compositionally biased region" description="Low complexity" evidence="1">
    <location>
        <begin position="106"/>
        <end position="117"/>
    </location>
</feature>
<feature type="region of interest" description="Disordered" evidence="1">
    <location>
        <begin position="102"/>
        <end position="124"/>
    </location>
</feature>